<sequence>MIGVVLEGTKLIESKLELLGATGRGLVSKAKSVEALIGHDLLFNIRKLAVVRAEVLDEKSVDLYSFNSLCEVVTAGLDAAQAAKYDSDIRRTLSSIKILHTRLLSIGGKGESLHDIVGSLESVLPLEVVRSARLIISSRNKLVHELGYEPDFGLFDREIKNIFKKLDEYDAWLAAYRYKNRSNDENVPSVAEGRDFPETLANASIQRPDVEVRIVKSRLSSSVRKARSAELVRLARRELSSKRKNERPIDETFGLIESQSLFECASEDATPVSRNLDKASDLSRTDDLINRASVYEVSKKNSRTEAVPSSKAVKIGEVTGLVLALLTLIK</sequence>
<dbReference type="Proteomes" id="UP000243451">
    <property type="component" value="Unassembled WGS sequence"/>
</dbReference>
<gene>
    <name evidence="1" type="ORF">C1949_14435</name>
</gene>
<evidence type="ECO:0008006" key="3">
    <source>
        <dbReference type="Google" id="ProtNLM"/>
    </source>
</evidence>
<organism evidence="1 2">
    <name type="scientific">Halopseudomonas oceani</name>
    <dbReference type="NCBI Taxonomy" id="1708783"/>
    <lineage>
        <taxon>Bacteria</taxon>
        <taxon>Pseudomonadati</taxon>
        <taxon>Pseudomonadota</taxon>
        <taxon>Gammaproteobacteria</taxon>
        <taxon>Pseudomonadales</taxon>
        <taxon>Pseudomonadaceae</taxon>
        <taxon>Halopseudomonas</taxon>
    </lineage>
</organism>
<evidence type="ECO:0000313" key="2">
    <source>
        <dbReference type="Proteomes" id="UP000243451"/>
    </source>
</evidence>
<proteinExistence type="predicted"/>
<accession>A0A2P4ESL5</accession>
<dbReference type="OrthoDB" id="5827998at2"/>
<protein>
    <recommendedName>
        <fullName evidence="3">DUF4145 domain-containing protein</fullName>
    </recommendedName>
</protein>
<dbReference type="EMBL" id="PPSK01000015">
    <property type="protein sequence ID" value="POB02042.1"/>
    <property type="molecule type" value="Genomic_DNA"/>
</dbReference>
<name>A0A2P4ESL5_9GAMM</name>
<dbReference type="RefSeq" id="WP_104739183.1">
    <property type="nucleotide sequence ID" value="NZ_BMHR01000004.1"/>
</dbReference>
<keyword evidence="2" id="KW-1185">Reference proteome</keyword>
<evidence type="ECO:0000313" key="1">
    <source>
        <dbReference type="EMBL" id="POB02042.1"/>
    </source>
</evidence>
<dbReference type="AlphaFoldDB" id="A0A2P4ESL5"/>
<reference evidence="1 2" key="1">
    <citation type="submission" date="2018-01" db="EMBL/GenBank/DDBJ databases">
        <title>Draft genome of the type strain Pseudomonas oceani DSM 100277 isolated from the deep water in Okinawa trough, northwestern Pacific Ocean.</title>
        <authorList>
            <person name="Gomila M."/>
            <person name="Mulet M."/>
            <person name="Garcia-Valdes E."/>
            <person name="Lalucat J."/>
        </authorList>
    </citation>
    <scope>NUCLEOTIDE SEQUENCE [LARGE SCALE GENOMIC DNA]</scope>
    <source>
        <strain evidence="1 2">DSM 100277</strain>
    </source>
</reference>
<comment type="caution">
    <text evidence="1">The sequence shown here is derived from an EMBL/GenBank/DDBJ whole genome shotgun (WGS) entry which is preliminary data.</text>
</comment>